<accession>A0A926E7L4</accession>
<organism evidence="1 2">
    <name type="scientific">Fumia xinanensis</name>
    <dbReference type="NCBI Taxonomy" id="2763659"/>
    <lineage>
        <taxon>Bacteria</taxon>
        <taxon>Bacillati</taxon>
        <taxon>Bacillota</taxon>
        <taxon>Clostridia</taxon>
        <taxon>Eubacteriales</taxon>
        <taxon>Oscillospiraceae</taxon>
        <taxon>Fumia</taxon>
    </lineage>
</organism>
<dbReference type="RefSeq" id="WP_249295792.1">
    <property type="nucleotide sequence ID" value="NZ_JACRSV010000004.1"/>
</dbReference>
<dbReference type="EMBL" id="JACRSV010000004">
    <property type="protein sequence ID" value="MBC8560651.1"/>
    <property type="molecule type" value="Genomic_DNA"/>
</dbReference>
<gene>
    <name evidence="1" type="ORF">H8710_11310</name>
</gene>
<dbReference type="Proteomes" id="UP000610760">
    <property type="component" value="Unassembled WGS sequence"/>
</dbReference>
<protein>
    <submittedName>
        <fullName evidence="1">Uncharacterized protein</fullName>
    </submittedName>
</protein>
<proteinExistence type="predicted"/>
<comment type="caution">
    <text evidence="1">The sequence shown here is derived from an EMBL/GenBank/DDBJ whole genome shotgun (WGS) entry which is preliminary data.</text>
</comment>
<evidence type="ECO:0000313" key="2">
    <source>
        <dbReference type="Proteomes" id="UP000610760"/>
    </source>
</evidence>
<dbReference type="AlphaFoldDB" id="A0A926E7L4"/>
<name>A0A926E7L4_9FIRM</name>
<sequence length="77" mass="9182">MKEKILEDLAEWGHCFISDLHYASSSARIAELLRKFPFNHYSLEECSYCFSYIFDRPFAFKQWNEINSVIQSLPLKE</sequence>
<reference evidence="1" key="1">
    <citation type="submission" date="2020-08" db="EMBL/GenBank/DDBJ databases">
        <title>Genome public.</title>
        <authorList>
            <person name="Liu C."/>
            <person name="Sun Q."/>
        </authorList>
    </citation>
    <scope>NUCLEOTIDE SEQUENCE</scope>
    <source>
        <strain evidence="1">NSJ-33</strain>
    </source>
</reference>
<keyword evidence="2" id="KW-1185">Reference proteome</keyword>
<evidence type="ECO:0000313" key="1">
    <source>
        <dbReference type="EMBL" id="MBC8560651.1"/>
    </source>
</evidence>